<name>A0ABM0JAI4_APLCA</name>
<dbReference type="SMART" id="SM00875">
    <property type="entry name" value="BACK"/>
    <property type="match status" value="1"/>
</dbReference>
<dbReference type="Gene3D" id="2.120.10.80">
    <property type="entry name" value="Kelch-type beta propeller"/>
    <property type="match status" value="1"/>
</dbReference>
<dbReference type="InterPro" id="IPR011333">
    <property type="entry name" value="SKP1/BTB/POZ_sf"/>
</dbReference>
<dbReference type="PROSITE" id="PS50097">
    <property type="entry name" value="BTB"/>
    <property type="match status" value="1"/>
</dbReference>
<organism evidence="4 5">
    <name type="scientific">Aplysia californica</name>
    <name type="common">California sea hare</name>
    <dbReference type="NCBI Taxonomy" id="6500"/>
    <lineage>
        <taxon>Eukaryota</taxon>
        <taxon>Metazoa</taxon>
        <taxon>Spiralia</taxon>
        <taxon>Lophotrochozoa</taxon>
        <taxon>Mollusca</taxon>
        <taxon>Gastropoda</taxon>
        <taxon>Heterobranchia</taxon>
        <taxon>Euthyneura</taxon>
        <taxon>Tectipleura</taxon>
        <taxon>Aplysiida</taxon>
        <taxon>Aplysioidea</taxon>
        <taxon>Aplysiidae</taxon>
        <taxon>Aplysia</taxon>
    </lineage>
</organism>
<accession>A0ABM0JAI4</accession>
<dbReference type="Gene3D" id="3.30.710.10">
    <property type="entry name" value="Potassium Channel Kv1.1, Chain A"/>
    <property type="match status" value="1"/>
</dbReference>
<evidence type="ECO:0000256" key="2">
    <source>
        <dbReference type="ARBA" id="ARBA00022737"/>
    </source>
</evidence>
<protein>
    <submittedName>
        <fullName evidence="5">Gigaxonin</fullName>
    </submittedName>
</protein>
<dbReference type="RefSeq" id="XP_005089192.2">
    <property type="nucleotide sequence ID" value="XM_005089135.3"/>
</dbReference>
<feature type="domain" description="BTB" evidence="3">
    <location>
        <begin position="55"/>
        <end position="136"/>
    </location>
</feature>
<gene>
    <name evidence="5" type="primary">LOC101847158</name>
</gene>
<keyword evidence="4" id="KW-1185">Reference proteome</keyword>
<dbReference type="InterPro" id="IPR000210">
    <property type="entry name" value="BTB/POZ_dom"/>
</dbReference>
<dbReference type="InterPro" id="IPR015915">
    <property type="entry name" value="Kelch-typ_b-propeller"/>
</dbReference>
<evidence type="ECO:0000259" key="3">
    <source>
        <dbReference type="PROSITE" id="PS50097"/>
    </source>
</evidence>
<dbReference type="SMART" id="SM00225">
    <property type="entry name" value="BTB"/>
    <property type="match status" value="1"/>
</dbReference>
<dbReference type="SMART" id="SM00612">
    <property type="entry name" value="Kelch"/>
    <property type="match status" value="4"/>
</dbReference>
<evidence type="ECO:0000313" key="4">
    <source>
        <dbReference type="Proteomes" id="UP000694888"/>
    </source>
</evidence>
<evidence type="ECO:0000256" key="1">
    <source>
        <dbReference type="ARBA" id="ARBA00022441"/>
    </source>
</evidence>
<dbReference type="InterPro" id="IPR017096">
    <property type="entry name" value="BTB-kelch_protein"/>
</dbReference>
<dbReference type="PANTHER" id="PTHR45632">
    <property type="entry name" value="LD33804P"/>
    <property type="match status" value="1"/>
</dbReference>
<dbReference type="PANTHER" id="PTHR45632:SF3">
    <property type="entry name" value="KELCH-LIKE PROTEIN 32"/>
    <property type="match status" value="1"/>
</dbReference>
<dbReference type="Pfam" id="PF00651">
    <property type="entry name" value="BTB"/>
    <property type="match status" value="1"/>
</dbReference>
<keyword evidence="2" id="KW-0677">Repeat</keyword>
<dbReference type="InterPro" id="IPR011705">
    <property type="entry name" value="BACK"/>
</dbReference>
<dbReference type="PIRSF" id="PIRSF037037">
    <property type="entry name" value="Kelch-like_protein_gigaxonin"/>
    <property type="match status" value="1"/>
</dbReference>
<dbReference type="InterPro" id="IPR006652">
    <property type="entry name" value="Kelch_1"/>
</dbReference>
<sequence length="645" mass="72919">MKIWKLEILIFITRQGETMAEDPLADEPHKKYFYHEHASKLLKNLNETRHSAHLCDATVLFGDKKIPVQKSILSSASPYFRALFDYDSQLPSEPNGLPCFAPQGSSVVSLDNMGISELTFQGILDFIYTAEVELNPENIQNMLQAADQLLMGDLKRLCCEFLDTCITTQNCIGVFDFTSQLSCSWSHLKVSQYLDENFSEVSQHGEFLHLNAHRVEKFLSRKTISVREDEVLDIIIRWFQHKPEIRKDAALSLVESVVFATEISDNAVLKLGDLGELGEEVFQVLRNLKIQQEETPPIQRGYTRVVVACGGEGYSVEDPDDLEVKDYTRCVRLFDGSAASQDCWVDLAQMTTARVDHGVVEVAGYLYAAGGRDKNSRILNSCEKYDPFTNSWSRVASMNHARKGFGLVAIENFIYAIGGSNDLTDPLTSMEVYDMFTDKWKSLPDMIVKKAWASCTAAGKKIYVIGGGIVEKYYDSVEVFDTQFQTWYAVSPLRERRCFAQAVAVGNDIYVFGGQRRIECPSAAHSGHNVKLCGSECYSARWDSWRPLHTQRYEPGFCSIAEGSSINSALCEGDWILVVGELNMNGEWHAIRALNRHTLKWECLVANGPDRQRRYPCCALNIPSHVLHQLFHQRKLHYTEVISDK</sequence>
<reference evidence="5" key="1">
    <citation type="submission" date="2025-08" db="UniProtKB">
        <authorList>
            <consortium name="RefSeq"/>
        </authorList>
    </citation>
    <scope>IDENTIFICATION</scope>
</reference>
<dbReference type="Pfam" id="PF07707">
    <property type="entry name" value="BACK"/>
    <property type="match status" value="1"/>
</dbReference>
<dbReference type="GeneID" id="101847158"/>
<keyword evidence="1" id="KW-0880">Kelch repeat</keyword>
<proteinExistence type="predicted"/>
<dbReference type="Proteomes" id="UP000694888">
    <property type="component" value="Unplaced"/>
</dbReference>
<dbReference type="SUPFAM" id="SSF54695">
    <property type="entry name" value="POZ domain"/>
    <property type="match status" value="1"/>
</dbReference>
<dbReference type="InterPro" id="IPR057499">
    <property type="entry name" value="Kelch_FKB95"/>
</dbReference>
<evidence type="ECO:0000313" key="5">
    <source>
        <dbReference type="RefSeq" id="XP_005089192.2"/>
    </source>
</evidence>
<dbReference type="Gene3D" id="1.25.40.420">
    <property type="match status" value="1"/>
</dbReference>
<dbReference type="SUPFAM" id="SSF117281">
    <property type="entry name" value="Kelch motif"/>
    <property type="match status" value="1"/>
</dbReference>
<dbReference type="Pfam" id="PF25210">
    <property type="entry name" value="Kelch_FKB95"/>
    <property type="match status" value="1"/>
</dbReference>